<reference evidence="2" key="1">
    <citation type="submission" date="2024-07" db="EMBL/GenBank/DDBJ databases">
        <title>Two chromosome-level genome assemblies of Korean endemic species Abeliophyllum distichum and Forsythia ovata (Oleaceae).</title>
        <authorList>
            <person name="Jang H."/>
        </authorList>
    </citation>
    <scope>NUCLEOTIDE SEQUENCE [LARGE SCALE GENOMIC DNA]</scope>
</reference>
<dbReference type="EMBL" id="JBFOLK010000012">
    <property type="protein sequence ID" value="KAL2471179.1"/>
    <property type="molecule type" value="Genomic_DNA"/>
</dbReference>
<comment type="caution">
    <text evidence="1">The sequence shown here is derived from an EMBL/GenBank/DDBJ whole genome shotgun (WGS) entry which is preliminary data.</text>
</comment>
<proteinExistence type="predicted"/>
<dbReference type="AlphaFoldDB" id="A0ABD1Q5N4"/>
<evidence type="ECO:0000313" key="2">
    <source>
        <dbReference type="Proteomes" id="UP001604336"/>
    </source>
</evidence>
<keyword evidence="2" id="KW-1185">Reference proteome</keyword>
<dbReference type="Proteomes" id="UP001604336">
    <property type="component" value="Unassembled WGS sequence"/>
</dbReference>
<organism evidence="1 2">
    <name type="scientific">Abeliophyllum distichum</name>
    <dbReference type="NCBI Taxonomy" id="126358"/>
    <lineage>
        <taxon>Eukaryota</taxon>
        <taxon>Viridiplantae</taxon>
        <taxon>Streptophyta</taxon>
        <taxon>Embryophyta</taxon>
        <taxon>Tracheophyta</taxon>
        <taxon>Spermatophyta</taxon>
        <taxon>Magnoliopsida</taxon>
        <taxon>eudicotyledons</taxon>
        <taxon>Gunneridae</taxon>
        <taxon>Pentapetalae</taxon>
        <taxon>asterids</taxon>
        <taxon>lamiids</taxon>
        <taxon>Lamiales</taxon>
        <taxon>Oleaceae</taxon>
        <taxon>Forsythieae</taxon>
        <taxon>Abeliophyllum</taxon>
    </lineage>
</organism>
<name>A0ABD1Q5N4_9LAMI</name>
<sequence>MTYNRSDNHFSGLNDIPIPWDIVDEFGVSTDPIDLDDIQEDIDIHTNITIGSSTKQKATKQKARYWQHFELVPTGKLIDGILEHKIPCKYCKEKLACLKGDRHE</sequence>
<accession>A0ABD1Q5N4</accession>
<gene>
    <name evidence="1" type="ORF">Adt_39315</name>
</gene>
<protein>
    <submittedName>
        <fullName evidence="1">Uncharacterized protein</fullName>
    </submittedName>
</protein>
<evidence type="ECO:0000313" key="1">
    <source>
        <dbReference type="EMBL" id="KAL2471179.1"/>
    </source>
</evidence>